<reference evidence="2" key="1">
    <citation type="submission" date="2021-02" db="EMBL/GenBank/DDBJ databases">
        <authorList>
            <person name="Nowell W R."/>
        </authorList>
    </citation>
    <scope>NUCLEOTIDE SEQUENCE</scope>
</reference>
<feature type="region of interest" description="Disordered" evidence="1">
    <location>
        <begin position="1"/>
        <end position="24"/>
    </location>
</feature>
<evidence type="ECO:0000313" key="3">
    <source>
        <dbReference type="EMBL" id="CAF4083791.1"/>
    </source>
</evidence>
<name>A0A8S2EPL1_9BILA</name>
<dbReference type="Proteomes" id="UP000677228">
    <property type="component" value="Unassembled WGS sequence"/>
</dbReference>
<organism evidence="2 4">
    <name type="scientific">Didymodactylos carnosus</name>
    <dbReference type="NCBI Taxonomy" id="1234261"/>
    <lineage>
        <taxon>Eukaryota</taxon>
        <taxon>Metazoa</taxon>
        <taxon>Spiralia</taxon>
        <taxon>Gnathifera</taxon>
        <taxon>Rotifera</taxon>
        <taxon>Eurotatoria</taxon>
        <taxon>Bdelloidea</taxon>
        <taxon>Philodinida</taxon>
        <taxon>Philodinidae</taxon>
        <taxon>Didymodactylos</taxon>
    </lineage>
</organism>
<feature type="compositionally biased region" description="Low complexity" evidence="1">
    <location>
        <begin position="1"/>
        <end position="12"/>
    </location>
</feature>
<gene>
    <name evidence="2" type="ORF">OVA965_LOCUS27541</name>
    <name evidence="3" type="ORF">TMI583_LOCUS28285</name>
</gene>
<dbReference type="EMBL" id="CAJOBA010039812">
    <property type="protein sequence ID" value="CAF4083791.1"/>
    <property type="molecule type" value="Genomic_DNA"/>
</dbReference>
<evidence type="ECO:0000313" key="2">
    <source>
        <dbReference type="EMBL" id="CAF1278887.1"/>
    </source>
</evidence>
<proteinExistence type="predicted"/>
<accession>A0A8S2EPL1</accession>
<evidence type="ECO:0000256" key="1">
    <source>
        <dbReference type="SAM" id="MobiDB-lite"/>
    </source>
</evidence>
<dbReference type="EMBL" id="CAJNOK010018252">
    <property type="protein sequence ID" value="CAF1278887.1"/>
    <property type="molecule type" value="Genomic_DNA"/>
</dbReference>
<dbReference type="Proteomes" id="UP000682733">
    <property type="component" value="Unassembled WGS sequence"/>
</dbReference>
<protein>
    <submittedName>
        <fullName evidence="2">Uncharacterized protein</fullName>
    </submittedName>
</protein>
<feature type="non-terminal residue" evidence="2">
    <location>
        <position position="1"/>
    </location>
</feature>
<evidence type="ECO:0000313" key="4">
    <source>
        <dbReference type="Proteomes" id="UP000677228"/>
    </source>
</evidence>
<sequence>TTPKAAATRQIPIAPPPTTAPKRVLKVSSSSNTFGYELLLSLGMLQTQTQAT</sequence>
<comment type="caution">
    <text evidence="2">The sequence shown here is derived from an EMBL/GenBank/DDBJ whole genome shotgun (WGS) entry which is preliminary data.</text>
</comment>
<dbReference type="AlphaFoldDB" id="A0A8S2EPL1"/>